<keyword evidence="2" id="KW-1133">Transmembrane helix</keyword>
<dbReference type="AlphaFoldDB" id="A0A853BB94"/>
<keyword evidence="4" id="KW-1185">Reference proteome</keyword>
<feature type="transmembrane region" description="Helical" evidence="2">
    <location>
        <begin position="28"/>
        <end position="50"/>
    </location>
</feature>
<evidence type="ECO:0000256" key="1">
    <source>
        <dbReference type="SAM" id="MobiDB-lite"/>
    </source>
</evidence>
<keyword evidence="2" id="KW-0812">Transmembrane</keyword>
<evidence type="ECO:0000256" key="2">
    <source>
        <dbReference type="SAM" id="Phobius"/>
    </source>
</evidence>
<evidence type="ECO:0000313" key="4">
    <source>
        <dbReference type="Proteomes" id="UP000549616"/>
    </source>
</evidence>
<reference evidence="3 4" key="1">
    <citation type="submission" date="2020-07" db="EMBL/GenBank/DDBJ databases">
        <title>Sequencing the genomes of 1000 actinobacteria strains.</title>
        <authorList>
            <person name="Klenk H.-P."/>
        </authorList>
    </citation>
    <scope>NUCLEOTIDE SEQUENCE [LARGE SCALE GENOMIC DNA]</scope>
    <source>
        <strain evidence="3 4">DSM 104006</strain>
    </source>
</reference>
<dbReference type="EMBL" id="JACCFK010000002">
    <property type="protein sequence ID" value="NYI92290.1"/>
    <property type="molecule type" value="Genomic_DNA"/>
</dbReference>
<feature type="compositionally biased region" description="Basic and acidic residues" evidence="1">
    <location>
        <begin position="258"/>
        <end position="271"/>
    </location>
</feature>
<dbReference type="Proteomes" id="UP000549616">
    <property type="component" value="Unassembled WGS sequence"/>
</dbReference>
<accession>A0A853BB94</accession>
<feature type="transmembrane region" description="Helical" evidence="2">
    <location>
        <begin position="142"/>
        <end position="168"/>
    </location>
</feature>
<feature type="transmembrane region" description="Helical" evidence="2">
    <location>
        <begin position="98"/>
        <end position="122"/>
    </location>
</feature>
<dbReference type="RefSeq" id="WP_179776541.1">
    <property type="nucleotide sequence ID" value="NZ_JACCFK010000002.1"/>
</dbReference>
<protein>
    <submittedName>
        <fullName evidence="3">Uncharacterized protein</fullName>
    </submittedName>
</protein>
<sequence>MFTTRGEKGGNVTRVPPGVALQPMRGGFVLLVAGLALAAGAVIAGIGLVFVSLAEGFGPASWWWLALGVPATALTIFLLAGVYVTGTELIMRENPRNLIIAAALLGGTVPGLGALSIWWFWRGSDIVLHPELIDYPGWNRELIQQGLICGAGSAAAAIGCLVLALIAVRGARRARRDVARILRLRATGGPRPGIIIALPDPATWNHGGDVPIRYQDDSGGERTIRVRLNTYAHEIPVPGTPVIVFTDGDDLLVELDSDHPVEYHPDNRPYESDTSGGGS</sequence>
<organism evidence="3 4">
    <name type="scientific">Amycolatopsis endophytica</name>
    <dbReference type="NCBI Taxonomy" id="860233"/>
    <lineage>
        <taxon>Bacteria</taxon>
        <taxon>Bacillati</taxon>
        <taxon>Actinomycetota</taxon>
        <taxon>Actinomycetes</taxon>
        <taxon>Pseudonocardiales</taxon>
        <taxon>Pseudonocardiaceae</taxon>
        <taxon>Amycolatopsis</taxon>
    </lineage>
</organism>
<feature type="transmembrane region" description="Helical" evidence="2">
    <location>
        <begin position="62"/>
        <end position="86"/>
    </location>
</feature>
<evidence type="ECO:0000313" key="3">
    <source>
        <dbReference type="EMBL" id="NYI92290.1"/>
    </source>
</evidence>
<proteinExistence type="predicted"/>
<feature type="region of interest" description="Disordered" evidence="1">
    <location>
        <begin position="258"/>
        <end position="279"/>
    </location>
</feature>
<name>A0A853BB94_9PSEU</name>
<comment type="caution">
    <text evidence="3">The sequence shown here is derived from an EMBL/GenBank/DDBJ whole genome shotgun (WGS) entry which is preliminary data.</text>
</comment>
<gene>
    <name evidence="3" type="ORF">HNR02_005665</name>
</gene>
<keyword evidence="2" id="KW-0472">Membrane</keyword>